<evidence type="ECO:0000313" key="1">
    <source>
        <dbReference type="EMBL" id="KAJ9598638.1"/>
    </source>
</evidence>
<protein>
    <submittedName>
        <fullName evidence="1">Uncharacterized protein</fullName>
    </submittedName>
</protein>
<dbReference type="Proteomes" id="UP001233999">
    <property type="component" value="Unassembled WGS sequence"/>
</dbReference>
<sequence>MMRPNNCFVGSSGNPRMNRRANMMQIAPEFINTNMLVQQEHQQYWKYNGTPNSGQESG</sequence>
<gene>
    <name evidence="1" type="ORF">L9F63_010653</name>
</gene>
<dbReference type="EMBL" id="JASPKZ010001200">
    <property type="protein sequence ID" value="KAJ9598638.1"/>
    <property type="molecule type" value="Genomic_DNA"/>
</dbReference>
<reference evidence="1" key="1">
    <citation type="journal article" date="2023" name="IScience">
        <title>Live-bearing cockroach genome reveals convergent evolutionary mechanisms linked to viviparity in insects and beyond.</title>
        <authorList>
            <person name="Fouks B."/>
            <person name="Harrison M.C."/>
            <person name="Mikhailova A.A."/>
            <person name="Marchal E."/>
            <person name="English S."/>
            <person name="Carruthers M."/>
            <person name="Jennings E.C."/>
            <person name="Chiamaka E.L."/>
            <person name="Frigard R.A."/>
            <person name="Pippel M."/>
            <person name="Attardo G.M."/>
            <person name="Benoit J.B."/>
            <person name="Bornberg-Bauer E."/>
            <person name="Tobe S.S."/>
        </authorList>
    </citation>
    <scope>NUCLEOTIDE SEQUENCE</scope>
    <source>
        <strain evidence="1">Stay&amp;Tobe</strain>
    </source>
</reference>
<reference evidence="1" key="2">
    <citation type="submission" date="2023-05" db="EMBL/GenBank/DDBJ databases">
        <authorList>
            <person name="Fouks B."/>
        </authorList>
    </citation>
    <scope>NUCLEOTIDE SEQUENCE</scope>
    <source>
        <strain evidence="1">Stay&amp;Tobe</strain>
        <tissue evidence="1">Testes</tissue>
    </source>
</reference>
<feature type="non-terminal residue" evidence="1">
    <location>
        <position position="58"/>
    </location>
</feature>
<evidence type="ECO:0000313" key="2">
    <source>
        <dbReference type="Proteomes" id="UP001233999"/>
    </source>
</evidence>
<name>A0AAD8AGC1_DIPPU</name>
<accession>A0AAD8AGC1</accession>
<dbReference type="AlphaFoldDB" id="A0AAD8AGC1"/>
<comment type="caution">
    <text evidence="1">The sequence shown here is derived from an EMBL/GenBank/DDBJ whole genome shotgun (WGS) entry which is preliminary data.</text>
</comment>
<keyword evidence="2" id="KW-1185">Reference proteome</keyword>
<proteinExistence type="predicted"/>
<organism evidence="1 2">
    <name type="scientific">Diploptera punctata</name>
    <name type="common">Pacific beetle cockroach</name>
    <dbReference type="NCBI Taxonomy" id="6984"/>
    <lineage>
        <taxon>Eukaryota</taxon>
        <taxon>Metazoa</taxon>
        <taxon>Ecdysozoa</taxon>
        <taxon>Arthropoda</taxon>
        <taxon>Hexapoda</taxon>
        <taxon>Insecta</taxon>
        <taxon>Pterygota</taxon>
        <taxon>Neoptera</taxon>
        <taxon>Polyneoptera</taxon>
        <taxon>Dictyoptera</taxon>
        <taxon>Blattodea</taxon>
        <taxon>Blaberoidea</taxon>
        <taxon>Blaberidae</taxon>
        <taxon>Diplopterinae</taxon>
        <taxon>Diploptera</taxon>
    </lineage>
</organism>